<dbReference type="GO" id="GO:0008270">
    <property type="term" value="F:zinc ion binding"/>
    <property type="evidence" value="ECO:0007669"/>
    <property type="project" value="TreeGrafter"/>
</dbReference>
<evidence type="ECO:0000256" key="1">
    <source>
        <dbReference type="ARBA" id="ARBA00022670"/>
    </source>
</evidence>
<keyword evidence="1" id="KW-0645">Protease</keyword>
<dbReference type="PROSITE" id="PS50249">
    <property type="entry name" value="MPN"/>
    <property type="match status" value="1"/>
</dbReference>
<dbReference type="SUPFAM" id="SSF102712">
    <property type="entry name" value="JAB1/MPN domain"/>
    <property type="match status" value="1"/>
</dbReference>
<dbReference type="GO" id="GO:0008235">
    <property type="term" value="F:metalloexopeptidase activity"/>
    <property type="evidence" value="ECO:0007669"/>
    <property type="project" value="TreeGrafter"/>
</dbReference>
<evidence type="ECO:0000313" key="8">
    <source>
        <dbReference type="Proteomes" id="UP000000263"/>
    </source>
</evidence>
<keyword evidence="5" id="KW-0482">Metalloprotease</keyword>
<dbReference type="InterPro" id="IPR028090">
    <property type="entry name" value="JAB_dom_prok"/>
</dbReference>
<dbReference type="RefSeq" id="WP_011997853.1">
    <property type="nucleotide sequence ID" value="NC_009767.1"/>
</dbReference>
<dbReference type="AlphaFoldDB" id="A7NG62"/>
<dbReference type="EMBL" id="CP000804">
    <property type="protein sequence ID" value="ABU56449.1"/>
    <property type="molecule type" value="Genomic_DNA"/>
</dbReference>
<keyword evidence="3" id="KW-0378">Hydrolase</keyword>
<dbReference type="InterPro" id="IPR037518">
    <property type="entry name" value="MPN"/>
</dbReference>
<accession>A7NG62</accession>
<sequence>MMIVLPEHMRIAIARHAEETYPDECVGLLLGRIDGSRMEVEDVFPAPNRWTVDVGLTPTDADHSLRDRFYLDPRDYLRAERMARERNLDVVGCYHSHPDHPAIPSPRDLTGAQGIGGGSQFAFLIQSVREGRAAELTAWTLDDAGMRFVPEETVERLR</sequence>
<protein>
    <submittedName>
        <fullName evidence="7">Mov34/MPN/PAD-1 family protein</fullName>
    </submittedName>
</protein>
<proteinExistence type="predicted"/>
<dbReference type="PANTHER" id="PTHR34858:SF1">
    <property type="entry name" value="CYSO-CYSTEINE PEPTIDASE"/>
    <property type="match status" value="1"/>
</dbReference>
<dbReference type="Pfam" id="PF14464">
    <property type="entry name" value="Prok-JAB"/>
    <property type="match status" value="1"/>
</dbReference>
<dbReference type="InterPro" id="IPR000555">
    <property type="entry name" value="JAMM/MPN+_dom"/>
</dbReference>
<keyword evidence="4" id="KW-0862">Zinc</keyword>
<gene>
    <name evidence="7" type="ordered locus">Rcas_0316</name>
</gene>
<organism evidence="7 8">
    <name type="scientific">Roseiflexus castenholzii (strain DSM 13941 / HLO8)</name>
    <dbReference type="NCBI Taxonomy" id="383372"/>
    <lineage>
        <taxon>Bacteria</taxon>
        <taxon>Bacillati</taxon>
        <taxon>Chloroflexota</taxon>
        <taxon>Chloroflexia</taxon>
        <taxon>Chloroflexales</taxon>
        <taxon>Roseiflexineae</taxon>
        <taxon>Roseiflexaceae</taxon>
        <taxon>Roseiflexus</taxon>
    </lineage>
</organism>
<dbReference type="GO" id="GO:0006508">
    <property type="term" value="P:proteolysis"/>
    <property type="evidence" value="ECO:0007669"/>
    <property type="project" value="UniProtKB-KW"/>
</dbReference>
<dbReference type="KEGG" id="rca:Rcas_0316"/>
<dbReference type="OrthoDB" id="9802958at2"/>
<reference evidence="7 8" key="1">
    <citation type="submission" date="2007-08" db="EMBL/GenBank/DDBJ databases">
        <title>Complete sequence of Roseiflexus castenholzii DSM 13941.</title>
        <authorList>
            <consortium name="US DOE Joint Genome Institute"/>
            <person name="Copeland A."/>
            <person name="Lucas S."/>
            <person name="Lapidus A."/>
            <person name="Barry K."/>
            <person name="Glavina del Rio T."/>
            <person name="Dalin E."/>
            <person name="Tice H."/>
            <person name="Pitluck S."/>
            <person name="Thompson L.S."/>
            <person name="Brettin T."/>
            <person name="Bruce D."/>
            <person name="Detter J.C."/>
            <person name="Han C."/>
            <person name="Tapia R."/>
            <person name="Schmutz J."/>
            <person name="Larimer F."/>
            <person name="Land M."/>
            <person name="Hauser L."/>
            <person name="Kyrpides N."/>
            <person name="Mikhailova N."/>
            <person name="Bryant D.A."/>
            <person name="Hanada S."/>
            <person name="Tsukatani Y."/>
            <person name="Richardson P."/>
        </authorList>
    </citation>
    <scope>NUCLEOTIDE SEQUENCE [LARGE SCALE GENOMIC DNA]</scope>
    <source>
        <strain evidence="8">DSM 13941 / HLO8</strain>
    </source>
</reference>
<dbReference type="CDD" id="cd08070">
    <property type="entry name" value="MPN_like"/>
    <property type="match status" value="1"/>
</dbReference>
<dbReference type="PANTHER" id="PTHR34858">
    <property type="entry name" value="CYSO-CYSTEINE PEPTIDASE"/>
    <property type="match status" value="1"/>
</dbReference>
<evidence type="ECO:0000256" key="4">
    <source>
        <dbReference type="ARBA" id="ARBA00022833"/>
    </source>
</evidence>
<evidence type="ECO:0000256" key="5">
    <source>
        <dbReference type="ARBA" id="ARBA00023049"/>
    </source>
</evidence>
<evidence type="ECO:0000256" key="2">
    <source>
        <dbReference type="ARBA" id="ARBA00022723"/>
    </source>
</evidence>
<name>A7NG62_ROSCS</name>
<evidence type="ECO:0000259" key="6">
    <source>
        <dbReference type="PROSITE" id="PS50249"/>
    </source>
</evidence>
<dbReference type="Proteomes" id="UP000000263">
    <property type="component" value="Chromosome"/>
</dbReference>
<dbReference type="eggNOG" id="COG1310">
    <property type="taxonomic scope" value="Bacteria"/>
</dbReference>
<feature type="domain" description="MPN" evidence="6">
    <location>
        <begin position="3"/>
        <end position="145"/>
    </location>
</feature>
<dbReference type="STRING" id="383372.Rcas_0316"/>
<dbReference type="FunFam" id="3.40.140.10:FF:000085">
    <property type="entry name" value="Mov34/MPN/PAD-1 family protein"/>
    <property type="match status" value="1"/>
</dbReference>
<keyword evidence="2" id="KW-0479">Metal-binding</keyword>
<dbReference type="InterPro" id="IPR051929">
    <property type="entry name" value="VirAsm_ModProt"/>
</dbReference>
<dbReference type="HOGENOM" id="CLU_116765_4_0_0"/>
<dbReference type="SMART" id="SM00232">
    <property type="entry name" value="JAB_MPN"/>
    <property type="match status" value="1"/>
</dbReference>
<evidence type="ECO:0000313" key="7">
    <source>
        <dbReference type="EMBL" id="ABU56449.1"/>
    </source>
</evidence>
<evidence type="ECO:0000256" key="3">
    <source>
        <dbReference type="ARBA" id="ARBA00022801"/>
    </source>
</evidence>
<keyword evidence="8" id="KW-1185">Reference proteome</keyword>
<dbReference type="Gene3D" id="3.40.140.10">
    <property type="entry name" value="Cytidine Deaminase, domain 2"/>
    <property type="match status" value="1"/>
</dbReference>